<keyword evidence="2" id="KW-1185">Reference proteome</keyword>
<dbReference type="RefSeq" id="WP_012632155.1">
    <property type="nucleotide sequence ID" value="NC_011891.1"/>
</dbReference>
<dbReference type="Proteomes" id="UP000007089">
    <property type="component" value="Chromosome"/>
</dbReference>
<dbReference type="GO" id="GO:0003723">
    <property type="term" value="F:RNA binding"/>
    <property type="evidence" value="ECO:0007669"/>
    <property type="project" value="InterPro"/>
</dbReference>
<evidence type="ECO:0000313" key="1">
    <source>
        <dbReference type="EMBL" id="ACL64136.1"/>
    </source>
</evidence>
<dbReference type="InterPro" id="IPR021124">
    <property type="entry name" value="CRISPR-assoc_prot_Cas5"/>
</dbReference>
<dbReference type="EMBL" id="CP001359">
    <property type="protein sequence ID" value="ACL64136.1"/>
    <property type="molecule type" value="Genomic_DNA"/>
</dbReference>
<dbReference type="CDD" id="cd09756">
    <property type="entry name" value="Cas5_I-E"/>
    <property type="match status" value="1"/>
</dbReference>
<accession>B8JDP1</accession>
<name>B8JDP1_ANAD2</name>
<dbReference type="NCBIfam" id="TIGR01868">
    <property type="entry name" value="casD_Cas5e"/>
    <property type="match status" value="1"/>
</dbReference>
<sequence length="246" mass="27339">MIETLILRFDAPLLAFGGVAVDNQGVVQDFPGLSMVAGLLGNALGFDHREFDRLEALQRRLRVAARRDRKGQRLVDFQTVALGQAFLEQGWTTRGVIEGRDGAFSDATHIRYRAYWADAVYTLAMTLEPAAETPDLDAVERALREPERPLFLGRKACLPSVPILAGRRRCPALLAALAGFERIPRERWEGGEPAPLAAWMPGSEAAEPLVREFPVTDERDWANQLVVGRRIVRQTSIMPPEASNVR</sequence>
<dbReference type="Gene3D" id="3.30.70.2660">
    <property type="match status" value="1"/>
</dbReference>
<dbReference type="AlphaFoldDB" id="B8JDP1"/>
<dbReference type="GO" id="GO:0051607">
    <property type="term" value="P:defense response to virus"/>
    <property type="evidence" value="ECO:0007669"/>
    <property type="project" value="InterPro"/>
</dbReference>
<protein>
    <submittedName>
        <fullName evidence="1">CRISPR-associated protein Cas5 family</fullName>
    </submittedName>
</protein>
<reference evidence="1" key="1">
    <citation type="submission" date="2009-01" db="EMBL/GenBank/DDBJ databases">
        <title>Complete sequence of Anaeromyxobacter dehalogenans 2CP-1.</title>
        <authorList>
            <consortium name="US DOE Joint Genome Institute"/>
            <person name="Lucas S."/>
            <person name="Copeland A."/>
            <person name="Lapidus A."/>
            <person name="Glavina del Rio T."/>
            <person name="Dalin E."/>
            <person name="Tice H."/>
            <person name="Bruce D."/>
            <person name="Goodwin L."/>
            <person name="Pitluck S."/>
            <person name="Saunders E."/>
            <person name="Brettin T."/>
            <person name="Detter J.C."/>
            <person name="Han C."/>
            <person name="Larimer F."/>
            <person name="Land M."/>
            <person name="Hauser L."/>
            <person name="Kyrpides N."/>
            <person name="Ovchinnikova G."/>
            <person name="Beliaev A.S."/>
            <person name="Richardson P."/>
        </authorList>
    </citation>
    <scope>NUCLEOTIDE SEQUENCE</scope>
    <source>
        <strain evidence="1">2CP-1</strain>
    </source>
</reference>
<dbReference type="HOGENOM" id="CLU_1102141_0_0_7"/>
<dbReference type="KEGG" id="acp:A2cp1_0782"/>
<dbReference type="InterPro" id="IPR010147">
    <property type="entry name" value="CRISPR-assoc_prot_CasD"/>
</dbReference>
<dbReference type="Pfam" id="PF09704">
    <property type="entry name" value="Cas_Cas5d"/>
    <property type="match status" value="1"/>
</dbReference>
<organism evidence="1 2">
    <name type="scientific">Anaeromyxobacter dehalogenans (strain ATCC BAA-258 / DSM 21875 / 2CP-1)</name>
    <dbReference type="NCBI Taxonomy" id="455488"/>
    <lineage>
        <taxon>Bacteria</taxon>
        <taxon>Pseudomonadati</taxon>
        <taxon>Myxococcota</taxon>
        <taxon>Myxococcia</taxon>
        <taxon>Myxococcales</taxon>
        <taxon>Cystobacterineae</taxon>
        <taxon>Anaeromyxobacteraceae</taxon>
        <taxon>Anaeromyxobacter</taxon>
    </lineage>
</organism>
<dbReference type="GO" id="GO:0043571">
    <property type="term" value="P:maintenance of CRISPR repeat elements"/>
    <property type="evidence" value="ECO:0007669"/>
    <property type="project" value="InterPro"/>
</dbReference>
<gene>
    <name evidence="1" type="ordered locus">A2cp1_0782</name>
</gene>
<evidence type="ECO:0000313" key="2">
    <source>
        <dbReference type="Proteomes" id="UP000007089"/>
    </source>
</evidence>
<proteinExistence type="predicted"/>